<feature type="transmembrane region" description="Helical" evidence="1">
    <location>
        <begin position="102"/>
        <end position="119"/>
    </location>
</feature>
<proteinExistence type="predicted"/>
<keyword evidence="3" id="KW-1185">Reference proteome</keyword>
<dbReference type="Proteomes" id="UP001634394">
    <property type="component" value="Unassembled WGS sequence"/>
</dbReference>
<keyword evidence="1" id="KW-0472">Membrane</keyword>
<feature type="transmembrane region" description="Helical" evidence="1">
    <location>
        <begin position="165"/>
        <end position="185"/>
    </location>
</feature>
<gene>
    <name evidence="2" type="ORF">ACJMK2_023307</name>
</gene>
<dbReference type="PANTHER" id="PTHR39074:SF1">
    <property type="entry name" value="AGAP007547-PA"/>
    <property type="match status" value="1"/>
</dbReference>
<dbReference type="AlphaFoldDB" id="A0ABD3T539"/>
<feature type="transmembrane region" description="Helical" evidence="1">
    <location>
        <begin position="234"/>
        <end position="253"/>
    </location>
</feature>
<dbReference type="EMBL" id="JBJQND010000019">
    <property type="protein sequence ID" value="KAL3831568.1"/>
    <property type="molecule type" value="Genomic_DNA"/>
</dbReference>
<evidence type="ECO:0000313" key="2">
    <source>
        <dbReference type="EMBL" id="KAL3831568.1"/>
    </source>
</evidence>
<evidence type="ECO:0000313" key="3">
    <source>
        <dbReference type="Proteomes" id="UP001634394"/>
    </source>
</evidence>
<dbReference type="PANTHER" id="PTHR39074">
    <property type="entry name" value="AGAP007547-PA"/>
    <property type="match status" value="1"/>
</dbReference>
<sequence length="284" mass="33323">MDVLATVMEQGRLLVGTSSPRNHQVKTYQKIFCCVTAFLVILLLPYIHIGVIHLKFWVPNKTQVDREHCTCSCFDTVYKGSYEKPGNVGYKHMYFNATHQTFKIWLFTLAFVLVFFECLKHLLSLWFQSRLRWTMLVVFISDIFPHYYSWWSTFNYYNDDFYEQFYHQLFFSITELLATVVVVCLCDSQVEITTSKVLVVVSISCVHLVVGGLDQFISQVFLDQGKLFQRVRNIGFLIPDFIHIFIPLCSFYRKKDGKECTRFQCLCFVLLIFIGVCVGRFLLK</sequence>
<feature type="transmembrane region" description="Helical" evidence="1">
    <location>
        <begin position="265"/>
        <end position="283"/>
    </location>
</feature>
<protein>
    <submittedName>
        <fullName evidence="2">Uncharacterized protein</fullName>
    </submittedName>
</protein>
<comment type="caution">
    <text evidence="2">The sequence shown here is derived from an EMBL/GenBank/DDBJ whole genome shotgun (WGS) entry which is preliminary data.</text>
</comment>
<organism evidence="2 3">
    <name type="scientific">Sinanodonta woodiana</name>
    <name type="common">Chinese pond mussel</name>
    <name type="synonym">Anodonta woodiana</name>
    <dbReference type="NCBI Taxonomy" id="1069815"/>
    <lineage>
        <taxon>Eukaryota</taxon>
        <taxon>Metazoa</taxon>
        <taxon>Spiralia</taxon>
        <taxon>Lophotrochozoa</taxon>
        <taxon>Mollusca</taxon>
        <taxon>Bivalvia</taxon>
        <taxon>Autobranchia</taxon>
        <taxon>Heteroconchia</taxon>
        <taxon>Palaeoheterodonta</taxon>
        <taxon>Unionida</taxon>
        <taxon>Unionoidea</taxon>
        <taxon>Unionidae</taxon>
        <taxon>Unioninae</taxon>
        <taxon>Sinanodonta</taxon>
    </lineage>
</organism>
<feature type="transmembrane region" description="Helical" evidence="1">
    <location>
        <begin position="197"/>
        <end position="222"/>
    </location>
</feature>
<keyword evidence="1" id="KW-0812">Transmembrane</keyword>
<evidence type="ECO:0000256" key="1">
    <source>
        <dbReference type="SAM" id="Phobius"/>
    </source>
</evidence>
<keyword evidence="1" id="KW-1133">Transmembrane helix</keyword>
<name>A0ABD3T539_SINWO</name>
<accession>A0ABD3T539</accession>
<reference evidence="2 3" key="1">
    <citation type="submission" date="2024-11" db="EMBL/GenBank/DDBJ databases">
        <title>Chromosome-level genome assembly of the freshwater bivalve Anodonta woodiana.</title>
        <authorList>
            <person name="Chen X."/>
        </authorList>
    </citation>
    <scope>NUCLEOTIDE SEQUENCE [LARGE SCALE GENOMIC DNA]</scope>
    <source>
        <strain evidence="2">MN2024</strain>
        <tissue evidence="2">Gills</tissue>
    </source>
</reference>
<feature type="transmembrane region" description="Helical" evidence="1">
    <location>
        <begin position="131"/>
        <end position="150"/>
    </location>
</feature>
<feature type="transmembrane region" description="Helical" evidence="1">
    <location>
        <begin position="31"/>
        <end position="54"/>
    </location>
</feature>